<dbReference type="CDD" id="cd09188">
    <property type="entry name" value="PLDc_FAM83H_N"/>
    <property type="match status" value="1"/>
</dbReference>
<dbReference type="GO" id="GO:0007165">
    <property type="term" value="P:signal transduction"/>
    <property type="evidence" value="ECO:0007669"/>
    <property type="project" value="TreeGrafter"/>
</dbReference>
<sequence>MARRSQSSSQGDNPLAPGYLPPHYKEYYRLAVDALAEGGSEAYSRFLASEGAPDFLCPEELEHVSRHLRPPQYVAREPPEGSILDVDMEGSSGTYWPVKSDQAVPELDLGWPLTFGFQGTEVTTLVQPPPPDSPSIKDEARRMIRSAQQVVAVVMDMFTDVDLLSEVLEAAARRVPVYILLDEMNAQHFLDMADKCRVNLHHVDFLRVRTVAGPTYYCRTGKSFKGHVKEKFLLVDCAVVMSGSYSFMWSFEKIHRSLAHVFQGELVSSFDEEFRILFAQSEPLVPSATALARMDAYALAPYAGAGPLVGVPGVGAPTPFSFPKRAHLLFPPPREEGLGFPSFLDRSSLIFSASQAEGASGTAAATEKVQLLHKEQTVSETLGPGGEAVRSAASTKVAELLEKYKGPARDPGGGAGAITVASHSKAVVSQAWREEVAAPGGVGGERRSLESCLLDLRDSFAQQLNQEAERQPGAASLTAAQLLDTLGRSGSDPLPSRFLPAQGRSTSPQGPDSPLPLEGPGERQVPHSEPKASPTSAYPERKGSPTPGFPARRGSPTTGFIEQKGSPTSAYPERRSSPVPPVPERRGSPVPPVPERRGSLTLTFSGESPKAGLAEEGPSGPMEVLRKGSLRLRQLLSPKGERRLEDEGGFPVPQENGQPESPRRPSLGRGDSTEAATGEERGPRARLASATANALYSSNLRDDTKAILEQISAHGQKHRVVPSPGPGPGHSSPELGRPPAAGGLAPDMSDKDKCSAIFRSDSLGTQGRLSRTLPASAEERDRLLRRMESMRKEKRVYSRFEVFCKKEEASSSGAGEGPAEEGTRDSKVGKFVPKILGTFKGKK</sequence>
<feature type="compositionally biased region" description="Basic and acidic residues" evidence="4">
    <location>
        <begin position="520"/>
        <end position="530"/>
    </location>
</feature>
<dbReference type="PANTHER" id="PTHR16181">
    <property type="entry name" value="PROTEIN FAM83A-RELATED"/>
    <property type="match status" value="1"/>
</dbReference>
<evidence type="ECO:0000313" key="7">
    <source>
        <dbReference type="Proteomes" id="UP000233220"/>
    </source>
</evidence>
<keyword evidence="7" id="KW-1185">Reference proteome</keyword>
<dbReference type="GO" id="GO:0045095">
    <property type="term" value="C:keratin filament"/>
    <property type="evidence" value="ECO:0007669"/>
    <property type="project" value="Ensembl"/>
</dbReference>
<dbReference type="GO" id="GO:0045104">
    <property type="term" value="P:intermediate filament cytoskeleton organization"/>
    <property type="evidence" value="ECO:0007669"/>
    <property type="project" value="Ensembl"/>
</dbReference>
<proteinExistence type="inferred from homology"/>
<dbReference type="InterPro" id="IPR050944">
    <property type="entry name" value="FAM83"/>
</dbReference>
<keyword evidence="3" id="KW-0963">Cytoplasm</keyword>
<dbReference type="Pfam" id="PF07894">
    <property type="entry name" value="SACK1"/>
    <property type="match status" value="1"/>
</dbReference>
<reference evidence="6" key="2">
    <citation type="submission" date="2025-09" db="UniProtKB">
        <authorList>
            <consortium name="Ensembl"/>
        </authorList>
    </citation>
    <scope>IDENTIFICATION</scope>
</reference>
<feature type="region of interest" description="Disordered" evidence="4">
    <location>
        <begin position="807"/>
        <end position="828"/>
    </location>
</feature>
<dbReference type="OMA" id="WREETAX"/>
<organism evidence="6 7">
    <name type="scientific">Saimiri boliviensis boliviensis</name>
    <name type="common">Bolivian squirrel monkey</name>
    <dbReference type="NCBI Taxonomy" id="39432"/>
    <lineage>
        <taxon>Eukaryota</taxon>
        <taxon>Metazoa</taxon>
        <taxon>Chordata</taxon>
        <taxon>Craniata</taxon>
        <taxon>Vertebrata</taxon>
        <taxon>Euteleostomi</taxon>
        <taxon>Mammalia</taxon>
        <taxon>Eutheria</taxon>
        <taxon>Euarchontoglires</taxon>
        <taxon>Primates</taxon>
        <taxon>Haplorrhini</taxon>
        <taxon>Platyrrhini</taxon>
        <taxon>Cebidae</taxon>
        <taxon>Saimiriinae</taxon>
        <taxon>Saimiri</taxon>
    </lineage>
</organism>
<name>A0A2K6T8W6_SAIBB</name>
<comment type="similarity">
    <text evidence="2">Belongs to the FAM83 family.</text>
</comment>
<evidence type="ECO:0000313" key="6">
    <source>
        <dbReference type="Ensembl" id="ENSSBOP00000016076.1"/>
    </source>
</evidence>
<dbReference type="InterPro" id="IPR041996">
    <property type="entry name" value="PLDc_FAM83H_N"/>
</dbReference>
<dbReference type="FunFam" id="3.30.870.10:FF:000004">
    <property type="entry name" value="protein FAM83H isoform X2"/>
    <property type="match status" value="1"/>
</dbReference>
<dbReference type="GeneTree" id="ENSGT00940000159342"/>
<reference evidence="6" key="1">
    <citation type="submission" date="2025-08" db="UniProtKB">
        <authorList>
            <consortium name="Ensembl"/>
        </authorList>
    </citation>
    <scope>IDENTIFICATION</scope>
</reference>
<dbReference type="Gene3D" id="3.30.870.10">
    <property type="entry name" value="Endonuclease Chain A"/>
    <property type="match status" value="1"/>
</dbReference>
<dbReference type="Proteomes" id="UP000233220">
    <property type="component" value="Unplaced"/>
</dbReference>
<comment type="subcellular location">
    <subcellularLocation>
        <location evidence="1">Cytoplasm</location>
    </subcellularLocation>
</comment>
<dbReference type="GO" id="GO:0030335">
    <property type="term" value="P:positive regulation of cell migration"/>
    <property type="evidence" value="ECO:0007669"/>
    <property type="project" value="Ensembl"/>
</dbReference>
<accession>A0A2K6T8W6</accession>
<protein>
    <submittedName>
        <fullName evidence="6">Family with sequence similarity 83 member H</fullName>
    </submittedName>
</protein>
<feature type="region of interest" description="Disordered" evidence="4">
    <location>
        <begin position="706"/>
        <end position="753"/>
    </location>
</feature>
<evidence type="ECO:0000256" key="4">
    <source>
        <dbReference type="SAM" id="MobiDB-lite"/>
    </source>
</evidence>
<dbReference type="AlphaFoldDB" id="A0A2K6T8W6"/>
<evidence type="ECO:0000256" key="2">
    <source>
        <dbReference type="ARBA" id="ARBA00006937"/>
    </source>
</evidence>
<feature type="domain" description="Scaffolding anchor of CK1" evidence="5">
    <location>
        <begin position="14"/>
        <end position="283"/>
    </location>
</feature>
<feature type="region of interest" description="Disordered" evidence="4">
    <location>
        <begin position="486"/>
        <end position="690"/>
    </location>
</feature>
<gene>
    <name evidence="6" type="primary">FAM83H</name>
</gene>
<dbReference type="Ensembl" id="ENSSBOT00000032881.1">
    <property type="protein sequence ID" value="ENSSBOP00000016076.1"/>
    <property type="gene ID" value="ENSSBOG00000024735.1"/>
</dbReference>
<dbReference type="GO" id="GO:1990254">
    <property type="term" value="F:keratin filament binding"/>
    <property type="evidence" value="ECO:0007669"/>
    <property type="project" value="Ensembl"/>
</dbReference>
<feature type="compositionally biased region" description="Polar residues" evidence="4">
    <location>
        <begin position="555"/>
        <end position="569"/>
    </location>
</feature>
<evidence type="ECO:0000256" key="1">
    <source>
        <dbReference type="ARBA" id="ARBA00004496"/>
    </source>
</evidence>
<dbReference type="PANTHER" id="PTHR16181:SF29">
    <property type="entry name" value="PROTEIN FAM83A-RELATED"/>
    <property type="match status" value="1"/>
</dbReference>
<dbReference type="InterPro" id="IPR012461">
    <property type="entry name" value="SACK1"/>
</dbReference>
<dbReference type="GO" id="GO:0044380">
    <property type="term" value="P:protein localization to cytoskeleton"/>
    <property type="evidence" value="ECO:0007669"/>
    <property type="project" value="Ensembl"/>
</dbReference>
<dbReference type="GO" id="GO:0005737">
    <property type="term" value="C:cytoplasm"/>
    <property type="evidence" value="ECO:0007669"/>
    <property type="project" value="UniProtKB-SubCell"/>
</dbReference>
<dbReference type="SUPFAM" id="SSF56024">
    <property type="entry name" value="Phospholipase D/nuclease"/>
    <property type="match status" value="1"/>
</dbReference>
<evidence type="ECO:0000259" key="5">
    <source>
        <dbReference type="Pfam" id="PF07894"/>
    </source>
</evidence>
<dbReference type="STRING" id="39432.ENSSBOP00000016076"/>
<dbReference type="GO" id="GO:0019901">
    <property type="term" value="F:protein kinase binding"/>
    <property type="evidence" value="ECO:0007669"/>
    <property type="project" value="Ensembl"/>
</dbReference>
<evidence type="ECO:0000256" key="3">
    <source>
        <dbReference type="ARBA" id="ARBA00022490"/>
    </source>
</evidence>